<gene>
    <name evidence="19" type="primary">Dvir\GJ17144</name>
    <name evidence="19" type="ORF">Dvir_GJ17144</name>
</gene>
<evidence type="ECO:0000256" key="6">
    <source>
        <dbReference type="ARBA" id="ARBA00022737"/>
    </source>
</evidence>
<comment type="subcellular location">
    <subcellularLocation>
        <location evidence="2">Nucleus</location>
    </subcellularLocation>
</comment>
<evidence type="ECO:0000256" key="8">
    <source>
        <dbReference type="ARBA" id="ARBA00022833"/>
    </source>
</evidence>
<dbReference type="HOGENOM" id="CLU_002678_94_1_1"/>
<name>B4LIC3_DROVI</name>
<dbReference type="EMBL" id="CH940647">
    <property type="protein sequence ID" value="EDW70710.2"/>
    <property type="molecule type" value="Genomic_DNA"/>
</dbReference>
<keyword evidence="8 15" id="KW-0862">Zinc</keyword>
<dbReference type="FunFam" id="3.30.160.60:FF:000512">
    <property type="entry name" value="zinc finger protein 197 isoform X1"/>
    <property type="match status" value="1"/>
</dbReference>
<dbReference type="GO" id="GO:0032502">
    <property type="term" value="P:developmental process"/>
    <property type="evidence" value="ECO:0007669"/>
    <property type="project" value="UniProtKB-ARBA"/>
</dbReference>
<evidence type="ECO:0000256" key="10">
    <source>
        <dbReference type="ARBA" id="ARBA00023015"/>
    </source>
</evidence>
<dbReference type="InterPro" id="IPR036236">
    <property type="entry name" value="Znf_C2H2_sf"/>
</dbReference>
<evidence type="ECO:0000256" key="9">
    <source>
        <dbReference type="ARBA" id="ARBA00022843"/>
    </source>
</evidence>
<dbReference type="PROSITE" id="PS50157">
    <property type="entry name" value="ZINC_FINGER_C2H2_2"/>
    <property type="match status" value="3"/>
</dbReference>
<dbReference type="Pfam" id="PF07776">
    <property type="entry name" value="zf-AD"/>
    <property type="match status" value="1"/>
</dbReference>
<keyword evidence="7 14" id="KW-0863">Zinc-finger</keyword>
<dbReference type="Gene3D" id="3.40.1800.20">
    <property type="match status" value="1"/>
</dbReference>
<keyword evidence="10" id="KW-0805">Transcription regulation</keyword>
<keyword evidence="9" id="KW-0832">Ubl conjugation</keyword>
<keyword evidence="13" id="KW-0539">Nucleus</keyword>
<feature type="binding site" evidence="15">
    <location>
        <position position="53"/>
    </location>
    <ligand>
        <name>Zn(2+)</name>
        <dbReference type="ChEBI" id="CHEBI:29105"/>
    </ligand>
</feature>
<evidence type="ECO:0000259" key="17">
    <source>
        <dbReference type="PROSITE" id="PS50157"/>
    </source>
</evidence>
<keyword evidence="11" id="KW-0238">DNA-binding</keyword>
<evidence type="ECO:0000256" key="13">
    <source>
        <dbReference type="ARBA" id="ARBA00023242"/>
    </source>
</evidence>
<dbReference type="STRING" id="7244.B4LIC3"/>
<dbReference type="FunFam" id="3.30.160.60:FF:000247">
    <property type="entry name" value="Zinc finger protein 236"/>
    <property type="match status" value="1"/>
</dbReference>
<evidence type="ECO:0000256" key="2">
    <source>
        <dbReference type="ARBA" id="ARBA00004123"/>
    </source>
</evidence>
<dbReference type="GO" id="GO:0000978">
    <property type="term" value="F:RNA polymerase II cis-regulatory region sequence-specific DNA binding"/>
    <property type="evidence" value="ECO:0007669"/>
    <property type="project" value="TreeGrafter"/>
</dbReference>
<feature type="domain" description="ZAD" evidence="18">
    <location>
        <begin position="3"/>
        <end position="80"/>
    </location>
</feature>
<keyword evidence="20" id="KW-1185">Reference proteome</keyword>
<comment type="function">
    <text evidence="1">May be involved in transcriptional regulation.</text>
</comment>
<dbReference type="OrthoDB" id="7867502at2759"/>
<dbReference type="PANTHER" id="PTHR23235">
    <property type="entry name" value="KRUEPPEL-LIKE TRANSCRIPTION FACTOR"/>
    <property type="match status" value="1"/>
</dbReference>
<evidence type="ECO:0000313" key="19">
    <source>
        <dbReference type="EMBL" id="EDW70710.2"/>
    </source>
</evidence>
<dbReference type="PROSITE" id="PS00028">
    <property type="entry name" value="ZINC_FINGER_C2H2_1"/>
    <property type="match status" value="3"/>
</dbReference>
<dbReference type="InParanoid" id="B4LIC3"/>
<dbReference type="GO" id="GO:0005634">
    <property type="term" value="C:nucleus"/>
    <property type="evidence" value="ECO:0007669"/>
    <property type="project" value="UniProtKB-SubCell"/>
</dbReference>
<evidence type="ECO:0000256" key="1">
    <source>
        <dbReference type="ARBA" id="ARBA00003767"/>
    </source>
</evidence>
<dbReference type="PROSITE" id="PS51915">
    <property type="entry name" value="ZAD"/>
    <property type="match status" value="1"/>
</dbReference>
<evidence type="ECO:0000256" key="4">
    <source>
        <dbReference type="ARBA" id="ARBA00022499"/>
    </source>
</evidence>
<proteinExistence type="inferred from homology"/>
<evidence type="ECO:0000256" key="3">
    <source>
        <dbReference type="ARBA" id="ARBA00006991"/>
    </source>
</evidence>
<feature type="domain" description="C2H2-type" evidence="17">
    <location>
        <begin position="138"/>
        <end position="165"/>
    </location>
</feature>
<dbReference type="SMR" id="B4LIC3"/>
<feature type="compositionally biased region" description="Basic and acidic residues" evidence="16">
    <location>
        <begin position="111"/>
        <end position="126"/>
    </location>
</feature>
<evidence type="ECO:0000256" key="15">
    <source>
        <dbReference type="PROSITE-ProRule" id="PRU01263"/>
    </source>
</evidence>
<dbReference type="Gene3D" id="3.30.160.60">
    <property type="entry name" value="Classic Zinc Finger"/>
    <property type="match status" value="3"/>
</dbReference>
<dbReference type="SMART" id="SM00355">
    <property type="entry name" value="ZnF_C2H2"/>
    <property type="match status" value="3"/>
</dbReference>
<dbReference type="Pfam" id="PF00096">
    <property type="entry name" value="zf-C2H2"/>
    <property type="match status" value="3"/>
</dbReference>
<dbReference type="eggNOG" id="KOG1721">
    <property type="taxonomic scope" value="Eukaryota"/>
</dbReference>
<evidence type="ECO:0000256" key="5">
    <source>
        <dbReference type="ARBA" id="ARBA00022723"/>
    </source>
</evidence>
<keyword evidence="5 15" id="KW-0479">Metal-binding</keyword>
<feature type="binding site" evidence="15">
    <location>
        <position position="56"/>
    </location>
    <ligand>
        <name>Zn(2+)</name>
        <dbReference type="ChEBI" id="CHEBI:29105"/>
    </ligand>
</feature>
<evidence type="ECO:0000256" key="16">
    <source>
        <dbReference type="SAM" id="MobiDB-lite"/>
    </source>
</evidence>
<dbReference type="AlphaFoldDB" id="B4LIC3"/>
<dbReference type="SUPFAM" id="SSF57716">
    <property type="entry name" value="Glucocorticoid receptor-like (DNA-binding domain)"/>
    <property type="match status" value="1"/>
</dbReference>
<evidence type="ECO:0000256" key="14">
    <source>
        <dbReference type="PROSITE-ProRule" id="PRU00042"/>
    </source>
</evidence>
<protein>
    <submittedName>
        <fullName evidence="19">Uncharacterized protein</fullName>
    </submittedName>
</protein>
<accession>B4LIC3</accession>
<sequence>MDSVCRVCMSTVDLVDIFADGKLHDCERTLVEMLNECVKYPVTPEDELTKKICGSCISDVKIAFRLKLTADNSYKRLNMSLQADLEEFIDTLAAEDWELVNHSIKKELDDTSELENHVESVQERQNKPKKSTNSKKTFKCKTCGKAFNKNAHLITHNRIHTSERPFRCLKCPKTFAQSSSLKTHQIVHTGERMYKCPHCPKDFSRKYHLNKHLINHSVLIETSIRKQYKSLLFLRLLIAC</sequence>
<evidence type="ECO:0000256" key="7">
    <source>
        <dbReference type="ARBA" id="ARBA00022771"/>
    </source>
</evidence>
<feature type="binding site" evidence="15">
    <location>
        <position position="8"/>
    </location>
    <ligand>
        <name>Zn(2+)</name>
        <dbReference type="ChEBI" id="CHEBI:29105"/>
    </ligand>
</feature>
<reference evidence="19 20" key="1">
    <citation type="journal article" date="2007" name="Nature">
        <title>Evolution of genes and genomes on the Drosophila phylogeny.</title>
        <authorList>
            <consortium name="Drosophila 12 Genomes Consortium"/>
            <person name="Clark A.G."/>
            <person name="Eisen M.B."/>
            <person name="Smith D.R."/>
            <person name="Bergman C.M."/>
            <person name="Oliver B."/>
            <person name="Markow T.A."/>
            <person name="Kaufman T.C."/>
            <person name="Kellis M."/>
            <person name="Gelbart W."/>
            <person name="Iyer V.N."/>
            <person name="Pollard D.A."/>
            <person name="Sackton T.B."/>
            <person name="Larracuente A.M."/>
            <person name="Singh N.D."/>
            <person name="Abad J.P."/>
            <person name="Abt D.N."/>
            <person name="Adryan B."/>
            <person name="Aguade M."/>
            <person name="Akashi H."/>
            <person name="Anderson W.W."/>
            <person name="Aquadro C.F."/>
            <person name="Ardell D.H."/>
            <person name="Arguello R."/>
            <person name="Artieri C.G."/>
            <person name="Barbash D.A."/>
            <person name="Barker D."/>
            <person name="Barsanti P."/>
            <person name="Batterham P."/>
            <person name="Batzoglou S."/>
            <person name="Begun D."/>
            <person name="Bhutkar A."/>
            <person name="Blanco E."/>
            <person name="Bosak S.A."/>
            <person name="Bradley R.K."/>
            <person name="Brand A.D."/>
            <person name="Brent M.R."/>
            <person name="Brooks A.N."/>
            <person name="Brown R.H."/>
            <person name="Butlin R.K."/>
            <person name="Caggese C."/>
            <person name="Calvi B.R."/>
            <person name="Bernardo de Carvalho A."/>
            <person name="Caspi A."/>
            <person name="Castrezana S."/>
            <person name="Celniker S.E."/>
            <person name="Chang J.L."/>
            <person name="Chapple C."/>
            <person name="Chatterji S."/>
            <person name="Chinwalla A."/>
            <person name="Civetta A."/>
            <person name="Clifton S.W."/>
            <person name="Comeron J.M."/>
            <person name="Costello J.C."/>
            <person name="Coyne J.A."/>
            <person name="Daub J."/>
            <person name="David R.G."/>
            <person name="Delcher A.L."/>
            <person name="Delehaunty K."/>
            <person name="Do C.B."/>
            <person name="Ebling H."/>
            <person name="Edwards K."/>
            <person name="Eickbush T."/>
            <person name="Evans J.D."/>
            <person name="Filipski A."/>
            <person name="Findeiss S."/>
            <person name="Freyhult E."/>
            <person name="Fulton L."/>
            <person name="Fulton R."/>
            <person name="Garcia A.C."/>
            <person name="Gardiner A."/>
            <person name="Garfield D.A."/>
            <person name="Garvin B.E."/>
            <person name="Gibson G."/>
            <person name="Gilbert D."/>
            <person name="Gnerre S."/>
            <person name="Godfrey J."/>
            <person name="Good R."/>
            <person name="Gotea V."/>
            <person name="Gravely B."/>
            <person name="Greenberg A.J."/>
            <person name="Griffiths-Jones S."/>
            <person name="Gross S."/>
            <person name="Guigo R."/>
            <person name="Gustafson E.A."/>
            <person name="Haerty W."/>
            <person name="Hahn M.W."/>
            <person name="Halligan D.L."/>
            <person name="Halpern A.L."/>
            <person name="Halter G.M."/>
            <person name="Han M.V."/>
            <person name="Heger A."/>
            <person name="Hillier L."/>
            <person name="Hinrichs A.S."/>
            <person name="Holmes I."/>
            <person name="Hoskins R.A."/>
            <person name="Hubisz M.J."/>
            <person name="Hultmark D."/>
            <person name="Huntley M.A."/>
            <person name="Jaffe D.B."/>
            <person name="Jagadeeshan S."/>
            <person name="Jeck W.R."/>
            <person name="Johnson J."/>
            <person name="Jones C.D."/>
            <person name="Jordan W.C."/>
            <person name="Karpen G.H."/>
            <person name="Kataoka E."/>
            <person name="Keightley P.D."/>
            <person name="Kheradpour P."/>
            <person name="Kirkness E.F."/>
            <person name="Koerich L.B."/>
            <person name="Kristiansen K."/>
            <person name="Kudrna D."/>
            <person name="Kulathinal R.J."/>
            <person name="Kumar S."/>
            <person name="Kwok R."/>
            <person name="Lander E."/>
            <person name="Langley C.H."/>
            <person name="Lapoint R."/>
            <person name="Lazzaro B.P."/>
            <person name="Lee S.J."/>
            <person name="Levesque L."/>
            <person name="Li R."/>
            <person name="Lin C.F."/>
            <person name="Lin M.F."/>
            <person name="Lindblad-Toh K."/>
            <person name="Llopart A."/>
            <person name="Long M."/>
            <person name="Low L."/>
            <person name="Lozovsky E."/>
            <person name="Lu J."/>
            <person name="Luo M."/>
            <person name="Machado C.A."/>
            <person name="Makalowski W."/>
            <person name="Marzo M."/>
            <person name="Matsuda M."/>
            <person name="Matzkin L."/>
            <person name="McAllister B."/>
            <person name="McBride C.S."/>
            <person name="McKernan B."/>
            <person name="McKernan K."/>
            <person name="Mendez-Lago M."/>
            <person name="Minx P."/>
            <person name="Mollenhauer M.U."/>
            <person name="Montooth K."/>
            <person name="Mount S.M."/>
            <person name="Mu X."/>
            <person name="Myers E."/>
            <person name="Negre B."/>
            <person name="Newfeld S."/>
            <person name="Nielsen R."/>
            <person name="Noor M.A."/>
            <person name="O'Grady P."/>
            <person name="Pachter L."/>
            <person name="Papaceit M."/>
            <person name="Parisi M.J."/>
            <person name="Parisi M."/>
            <person name="Parts L."/>
            <person name="Pedersen J.S."/>
            <person name="Pesole G."/>
            <person name="Phillippy A.M."/>
            <person name="Ponting C.P."/>
            <person name="Pop M."/>
            <person name="Porcelli D."/>
            <person name="Powell J.R."/>
            <person name="Prohaska S."/>
            <person name="Pruitt K."/>
            <person name="Puig M."/>
            <person name="Quesneville H."/>
            <person name="Ram K.R."/>
            <person name="Rand D."/>
            <person name="Rasmussen M.D."/>
            <person name="Reed L.K."/>
            <person name="Reenan R."/>
            <person name="Reily A."/>
            <person name="Remington K.A."/>
            <person name="Rieger T.T."/>
            <person name="Ritchie M.G."/>
            <person name="Robin C."/>
            <person name="Rogers Y.H."/>
            <person name="Rohde C."/>
            <person name="Rozas J."/>
            <person name="Rubenfield M.J."/>
            <person name="Ruiz A."/>
            <person name="Russo S."/>
            <person name="Salzberg S.L."/>
            <person name="Sanchez-Gracia A."/>
            <person name="Saranga D.J."/>
            <person name="Sato H."/>
            <person name="Schaeffer S.W."/>
            <person name="Schatz M.C."/>
            <person name="Schlenke T."/>
            <person name="Schwartz R."/>
            <person name="Segarra C."/>
            <person name="Singh R.S."/>
            <person name="Sirot L."/>
            <person name="Sirota M."/>
            <person name="Sisneros N.B."/>
            <person name="Smith C.D."/>
            <person name="Smith T.F."/>
            <person name="Spieth J."/>
            <person name="Stage D.E."/>
            <person name="Stark A."/>
            <person name="Stephan W."/>
            <person name="Strausberg R.L."/>
            <person name="Strempel S."/>
            <person name="Sturgill D."/>
            <person name="Sutton G."/>
            <person name="Sutton G.G."/>
            <person name="Tao W."/>
            <person name="Teichmann S."/>
            <person name="Tobari Y.N."/>
            <person name="Tomimura Y."/>
            <person name="Tsolas J.M."/>
            <person name="Valente V.L."/>
            <person name="Venter E."/>
            <person name="Venter J.C."/>
            <person name="Vicario S."/>
            <person name="Vieira F.G."/>
            <person name="Vilella A.J."/>
            <person name="Villasante A."/>
            <person name="Walenz B."/>
            <person name="Wang J."/>
            <person name="Wasserman M."/>
            <person name="Watts T."/>
            <person name="Wilson D."/>
            <person name="Wilson R.K."/>
            <person name="Wing R.A."/>
            <person name="Wolfner M.F."/>
            <person name="Wong A."/>
            <person name="Wong G.K."/>
            <person name="Wu C.I."/>
            <person name="Wu G."/>
            <person name="Yamamoto D."/>
            <person name="Yang H.P."/>
            <person name="Yang S.P."/>
            <person name="Yorke J.A."/>
            <person name="Yoshida K."/>
            <person name="Zdobnov E."/>
            <person name="Zhang P."/>
            <person name="Zhang Y."/>
            <person name="Zimin A.V."/>
            <person name="Baldwin J."/>
            <person name="Abdouelleil A."/>
            <person name="Abdulkadir J."/>
            <person name="Abebe A."/>
            <person name="Abera B."/>
            <person name="Abreu J."/>
            <person name="Acer S.C."/>
            <person name="Aftuck L."/>
            <person name="Alexander A."/>
            <person name="An P."/>
            <person name="Anderson E."/>
            <person name="Anderson S."/>
            <person name="Arachi H."/>
            <person name="Azer M."/>
            <person name="Bachantsang P."/>
            <person name="Barry A."/>
            <person name="Bayul T."/>
            <person name="Berlin A."/>
            <person name="Bessette D."/>
            <person name="Bloom T."/>
            <person name="Blye J."/>
            <person name="Boguslavskiy L."/>
            <person name="Bonnet C."/>
            <person name="Boukhgalter B."/>
            <person name="Bourzgui I."/>
            <person name="Brown A."/>
            <person name="Cahill P."/>
            <person name="Channer S."/>
            <person name="Cheshatsang Y."/>
            <person name="Chuda L."/>
            <person name="Citroen M."/>
            <person name="Collymore A."/>
            <person name="Cooke P."/>
            <person name="Costello M."/>
            <person name="D'Aco K."/>
            <person name="Daza R."/>
            <person name="De Haan G."/>
            <person name="DeGray S."/>
            <person name="DeMaso C."/>
            <person name="Dhargay N."/>
            <person name="Dooley K."/>
            <person name="Dooley E."/>
            <person name="Doricent M."/>
            <person name="Dorje P."/>
            <person name="Dorjee K."/>
            <person name="Dupes A."/>
            <person name="Elong R."/>
            <person name="Falk J."/>
            <person name="Farina A."/>
            <person name="Faro S."/>
            <person name="Ferguson D."/>
            <person name="Fisher S."/>
            <person name="Foley C.D."/>
            <person name="Franke A."/>
            <person name="Friedrich D."/>
            <person name="Gadbois L."/>
            <person name="Gearin G."/>
            <person name="Gearin C.R."/>
            <person name="Giannoukos G."/>
            <person name="Goode T."/>
            <person name="Graham J."/>
            <person name="Grandbois E."/>
            <person name="Grewal S."/>
            <person name="Gyaltsen K."/>
            <person name="Hafez N."/>
            <person name="Hagos B."/>
            <person name="Hall J."/>
            <person name="Henson C."/>
            <person name="Hollinger A."/>
            <person name="Honan T."/>
            <person name="Huard M.D."/>
            <person name="Hughes L."/>
            <person name="Hurhula B."/>
            <person name="Husby M.E."/>
            <person name="Kamat A."/>
            <person name="Kanga B."/>
            <person name="Kashin S."/>
            <person name="Khazanovich D."/>
            <person name="Kisner P."/>
            <person name="Lance K."/>
            <person name="Lara M."/>
            <person name="Lee W."/>
            <person name="Lennon N."/>
            <person name="Letendre F."/>
            <person name="LeVine R."/>
            <person name="Lipovsky A."/>
            <person name="Liu X."/>
            <person name="Liu J."/>
            <person name="Liu S."/>
            <person name="Lokyitsang T."/>
            <person name="Lokyitsang Y."/>
            <person name="Lubonja R."/>
            <person name="Lui A."/>
            <person name="MacDonald P."/>
            <person name="Magnisalis V."/>
            <person name="Maru K."/>
            <person name="Matthews C."/>
            <person name="McCusker W."/>
            <person name="McDonough S."/>
            <person name="Mehta T."/>
            <person name="Meldrim J."/>
            <person name="Meneus L."/>
            <person name="Mihai O."/>
            <person name="Mihalev A."/>
            <person name="Mihova T."/>
            <person name="Mittelman R."/>
            <person name="Mlenga V."/>
            <person name="Montmayeur A."/>
            <person name="Mulrain L."/>
            <person name="Navidi A."/>
            <person name="Naylor J."/>
            <person name="Negash T."/>
            <person name="Nguyen T."/>
            <person name="Nguyen N."/>
            <person name="Nicol R."/>
            <person name="Norbu C."/>
            <person name="Norbu N."/>
            <person name="Novod N."/>
            <person name="O'Neill B."/>
            <person name="Osman S."/>
            <person name="Markiewicz E."/>
            <person name="Oyono O.L."/>
            <person name="Patti C."/>
            <person name="Phunkhang P."/>
            <person name="Pierre F."/>
            <person name="Priest M."/>
            <person name="Raghuraman S."/>
            <person name="Rege F."/>
            <person name="Reyes R."/>
            <person name="Rise C."/>
            <person name="Rogov P."/>
            <person name="Ross K."/>
            <person name="Ryan E."/>
            <person name="Settipalli S."/>
            <person name="Shea T."/>
            <person name="Sherpa N."/>
            <person name="Shi L."/>
            <person name="Shih D."/>
            <person name="Sparrow T."/>
            <person name="Spaulding J."/>
            <person name="Stalker J."/>
            <person name="Stange-Thomann N."/>
            <person name="Stavropoulos S."/>
            <person name="Stone C."/>
            <person name="Strader C."/>
            <person name="Tesfaye S."/>
            <person name="Thomson T."/>
            <person name="Thoulutsang Y."/>
            <person name="Thoulutsang D."/>
            <person name="Topham K."/>
            <person name="Topping I."/>
            <person name="Tsamla T."/>
            <person name="Vassiliev H."/>
            <person name="Vo A."/>
            <person name="Wangchuk T."/>
            <person name="Wangdi T."/>
            <person name="Weiand M."/>
            <person name="Wilkinson J."/>
            <person name="Wilson A."/>
            <person name="Yadav S."/>
            <person name="Young G."/>
            <person name="Yu Q."/>
            <person name="Zembek L."/>
            <person name="Zhong D."/>
            <person name="Zimmer A."/>
            <person name="Zwirko Z."/>
            <person name="Jaffe D.B."/>
            <person name="Alvarez P."/>
            <person name="Brockman W."/>
            <person name="Butler J."/>
            <person name="Chin C."/>
            <person name="Gnerre S."/>
            <person name="Grabherr M."/>
            <person name="Kleber M."/>
            <person name="Mauceli E."/>
            <person name="MacCallum I."/>
        </authorList>
    </citation>
    <scope>NUCLEOTIDE SEQUENCE [LARGE SCALE GENOMIC DNA]</scope>
    <source>
        <strain evidence="20">Tucson 15010-1051.87</strain>
    </source>
</reference>
<evidence type="ECO:0000259" key="18">
    <source>
        <dbReference type="PROSITE" id="PS51915"/>
    </source>
</evidence>
<dbReference type="InterPro" id="IPR012934">
    <property type="entry name" value="Znf_AD"/>
</dbReference>
<feature type="region of interest" description="Disordered" evidence="16">
    <location>
        <begin position="111"/>
        <end position="136"/>
    </location>
</feature>
<dbReference type="SUPFAM" id="SSF57667">
    <property type="entry name" value="beta-beta-alpha zinc fingers"/>
    <property type="match status" value="2"/>
</dbReference>
<comment type="similarity">
    <text evidence="3">Belongs to the krueppel C2H2-type zinc-finger protein family.</text>
</comment>
<feature type="domain" description="C2H2-type" evidence="17">
    <location>
        <begin position="166"/>
        <end position="193"/>
    </location>
</feature>
<dbReference type="PANTHER" id="PTHR23235:SF142">
    <property type="entry name" value="ZINC FINGER PROTEIN 384"/>
    <property type="match status" value="1"/>
</dbReference>
<evidence type="ECO:0000256" key="11">
    <source>
        <dbReference type="ARBA" id="ARBA00023125"/>
    </source>
</evidence>
<evidence type="ECO:0000256" key="12">
    <source>
        <dbReference type="ARBA" id="ARBA00023163"/>
    </source>
</evidence>
<keyword evidence="4" id="KW-1017">Isopeptide bond</keyword>
<feature type="binding site" evidence="15">
    <location>
        <position position="5"/>
    </location>
    <ligand>
        <name>Zn(2+)</name>
        <dbReference type="ChEBI" id="CHEBI:29105"/>
    </ligand>
</feature>
<dbReference type="Proteomes" id="UP000008792">
    <property type="component" value="Unassembled WGS sequence"/>
</dbReference>
<dbReference type="SMART" id="SM00868">
    <property type="entry name" value="zf-AD"/>
    <property type="match status" value="1"/>
</dbReference>
<dbReference type="GO" id="GO:0000981">
    <property type="term" value="F:DNA-binding transcription factor activity, RNA polymerase II-specific"/>
    <property type="evidence" value="ECO:0007669"/>
    <property type="project" value="TreeGrafter"/>
</dbReference>
<feature type="domain" description="C2H2-type" evidence="17">
    <location>
        <begin position="194"/>
        <end position="217"/>
    </location>
</feature>
<feature type="compositionally biased region" description="Basic residues" evidence="16">
    <location>
        <begin position="127"/>
        <end position="136"/>
    </location>
</feature>
<organism evidence="19 20">
    <name type="scientific">Drosophila virilis</name>
    <name type="common">Fruit fly</name>
    <dbReference type="NCBI Taxonomy" id="7244"/>
    <lineage>
        <taxon>Eukaryota</taxon>
        <taxon>Metazoa</taxon>
        <taxon>Ecdysozoa</taxon>
        <taxon>Arthropoda</taxon>
        <taxon>Hexapoda</taxon>
        <taxon>Insecta</taxon>
        <taxon>Pterygota</taxon>
        <taxon>Neoptera</taxon>
        <taxon>Endopterygota</taxon>
        <taxon>Diptera</taxon>
        <taxon>Brachycera</taxon>
        <taxon>Muscomorpha</taxon>
        <taxon>Ephydroidea</taxon>
        <taxon>Drosophilidae</taxon>
        <taxon>Drosophila</taxon>
    </lineage>
</organism>
<dbReference type="InterPro" id="IPR013087">
    <property type="entry name" value="Znf_C2H2_type"/>
</dbReference>
<keyword evidence="12" id="KW-0804">Transcription</keyword>
<dbReference type="FunFam" id="3.30.160.60:FF:000202">
    <property type="entry name" value="Zinc finger protein 574"/>
    <property type="match status" value="1"/>
</dbReference>
<keyword evidence="6" id="KW-0677">Repeat</keyword>
<dbReference type="GO" id="GO:0008270">
    <property type="term" value="F:zinc ion binding"/>
    <property type="evidence" value="ECO:0007669"/>
    <property type="project" value="UniProtKB-UniRule"/>
</dbReference>
<evidence type="ECO:0000313" key="20">
    <source>
        <dbReference type="Proteomes" id="UP000008792"/>
    </source>
</evidence>